<keyword evidence="2" id="KW-1003">Cell membrane</keyword>
<sequence>MGDTDEAVEDIEETAEEEALEAGRIRRKIFGPPLIKILIWVAAAMVLIFISGTVAYIVAQKVGKPPRTERTSPELTEKAKPLAYYNLSDFSVNTSDTDDPHFLKLTIQLGYDDGNTELQSELVKRRAELRDIIISVVGAKKYNDLNTQDKRETLKGEIKNRVNGILIADKIKKVVFTEFVLT</sequence>
<keyword evidence="3" id="KW-0145">Chemotaxis</keyword>
<keyword evidence="5" id="KW-0283">Flagellar rotation</keyword>
<evidence type="ECO:0000256" key="4">
    <source>
        <dbReference type="ARBA" id="ARBA00022692"/>
    </source>
</evidence>
<evidence type="ECO:0000256" key="2">
    <source>
        <dbReference type="ARBA" id="ARBA00022475"/>
    </source>
</evidence>
<organism evidence="9">
    <name type="scientific">marine sediment metagenome</name>
    <dbReference type="NCBI Taxonomy" id="412755"/>
    <lineage>
        <taxon>unclassified sequences</taxon>
        <taxon>metagenomes</taxon>
        <taxon>ecological metagenomes</taxon>
    </lineage>
</organism>
<dbReference type="GO" id="GO:0005886">
    <property type="term" value="C:plasma membrane"/>
    <property type="evidence" value="ECO:0007669"/>
    <property type="project" value="UniProtKB-SubCell"/>
</dbReference>
<evidence type="ECO:0000256" key="3">
    <source>
        <dbReference type="ARBA" id="ARBA00022500"/>
    </source>
</evidence>
<dbReference type="EMBL" id="BARS01006971">
    <property type="protein sequence ID" value="GAF76385.1"/>
    <property type="molecule type" value="Genomic_DNA"/>
</dbReference>
<protein>
    <recommendedName>
        <fullName evidence="10">Flagellar protein FliL</fullName>
    </recommendedName>
</protein>
<evidence type="ECO:0000256" key="5">
    <source>
        <dbReference type="ARBA" id="ARBA00022779"/>
    </source>
</evidence>
<dbReference type="InterPro" id="IPR005503">
    <property type="entry name" value="FliL"/>
</dbReference>
<keyword evidence="6 8" id="KW-1133">Transmembrane helix</keyword>
<comment type="subcellular location">
    <subcellularLocation>
        <location evidence="1">Cell membrane</location>
        <topology evidence="1">Single-pass membrane protein</topology>
    </subcellularLocation>
</comment>
<dbReference type="GO" id="GO:0006935">
    <property type="term" value="P:chemotaxis"/>
    <property type="evidence" value="ECO:0007669"/>
    <property type="project" value="UniProtKB-KW"/>
</dbReference>
<reference evidence="9" key="1">
    <citation type="journal article" date="2014" name="Front. Microbiol.">
        <title>High frequency of phylogenetically diverse reductive dehalogenase-homologous genes in deep subseafloor sedimentary metagenomes.</title>
        <authorList>
            <person name="Kawai M."/>
            <person name="Futagami T."/>
            <person name="Toyoda A."/>
            <person name="Takaki Y."/>
            <person name="Nishi S."/>
            <person name="Hori S."/>
            <person name="Arai W."/>
            <person name="Tsubouchi T."/>
            <person name="Morono Y."/>
            <person name="Uchiyama I."/>
            <person name="Ito T."/>
            <person name="Fujiyama A."/>
            <person name="Inagaki F."/>
            <person name="Takami H."/>
        </authorList>
    </citation>
    <scope>NUCLEOTIDE SEQUENCE</scope>
    <source>
        <strain evidence="9">Expedition CK06-06</strain>
    </source>
</reference>
<keyword evidence="4 8" id="KW-0812">Transmembrane</keyword>
<dbReference type="AlphaFoldDB" id="X0TJW0"/>
<name>X0TJW0_9ZZZZ</name>
<keyword evidence="7 8" id="KW-0472">Membrane</keyword>
<dbReference type="PANTHER" id="PTHR35091">
    <property type="entry name" value="FLAGELLAR PROTEIN FLIL"/>
    <property type="match status" value="1"/>
</dbReference>
<evidence type="ECO:0000256" key="8">
    <source>
        <dbReference type="SAM" id="Phobius"/>
    </source>
</evidence>
<dbReference type="GO" id="GO:0071978">
    <property type="term" value="P:bacterial-type flagellum-dependent swarming motility"/>
    <property type="evidence" value="ECO:0007669"/>
    <property type="project" value="TreeGrafter"/>
</dbReference>
<dbReference type="GO" id="GO:0009425">
    <property type="term" value="C:bacterial-type flagellum basal body"/>
    <property type="evidence" value="ECO:0007669"/>
    <property type="project" value="InterPro"/>
</dbReference>
<evidence type="ECO:0000256" key="7">
    <source>
        <dbReference type="ARBA" id="ARBA00023136"/>
    </source>
</evidence>
<proteinExistence type="predicted"/>
<evidence type="ECO:0000256" key="1">
    <source>
        <dbReference type="ARBA" id="ARBA00004162"/>
    </source>
</evidence>
<evidence type="ECO:0000256" key="6">
    <source>
        <dbReference type="ARBA" id="ARBA00022989"/>
    </source>
</evidence>
<comment type="caution">
    <text evidence="9">The sequence shown here is derived from an EMBL/GenBank/DDBJ whole genome shotgun (WGS) entry which is preliminary data.</text>
</comment>
<dbReference type="Pfam" id="PF03748">
    <property type="entry name" value="FliL"/>
    <property type="match status" value="1"/>
</dbReference>
<dbReference type="PANTHER" id="PTHR35091:SF2">
    <property type="entry name" value="FLAGELLAR PROTEIN FLIL"/>
    <property type="match status" value="1"/>
</dbReference>
<evidence type="ECO:0000313" key="9">
    <source>
        <dbReference type="EMBL" id="GAF76385.1"/>
    </source>
</evidence>
<gene>
    <name evidence="9" type="ORF">S01H1_13505</name>
</gene>
<accession>X0TJW0</accession>
<feature type="transmembrane region" description="Helical" evidence="8">
    <location>
        <begin position="37"/>
        <end position="59"/>
    </location>
</feature>
<evidence type="ECO:0008006" key="10">
    <source>
        <dbReference type="Google" id="ProtNLM"/>
    </source>
</evidence>